<keyword evidence="1" id="KW-1133">Transmembrane helix</keyword>
<keyword evidence="1" id="KW-0812">Transmembrane</keyword>
<dbReference type="KEGG" id="ppm:PPSC2_28245"/>
<geneLocation type="plasmid" evidence="2 3">
    <name>pSC2</name>
</geneLocation>
<dbReference type="PATRIC" id="fig|886882.15.peg.5989"/>
<feature type="transmembrane region" description="Helical" evidence="1">
    <location>
        <begin position="6"/>
        <end position="23"/>
    </location>
</feature>
<organism evidence="2 3">
    <name type="scientific">Paenibacillus polymyxa (strain SC2)</name>
    <name type="common">Bacillus polymyxa</name>
    <dbReference type="NCBI Taxonomy" id="886882"/>
    <lineage>
        <taxon>Bacteria</taxon>
        <taxon>Bacillati</taxon>
        <taxon>Bacillota</taxon>
        <taxon>Bacilli</taxon>
        <taxon>Bacillales</taxon>
        <taxon>Paenibacillaceae</taxon>
        <taxon>Paenibacillus</taxon>
    </lineage>
</organism>
<sequence>MFTSNIFANIIVSILAMVTYGIVKTDYTLLKMAILGLIVSFVIVIVVAVAMLVFNKKKPL</sequence>
<dbReference type="HOGENOM" id="CLU_2937337_0_0_9"/>
<dbReference type="AlphaFoldDB" id="E3EJW9"/>
<dbReference type="Proteomes" id="UP000006868">
    <property type="component" value="Plasmid pSC2"/>
</dbReference>
<accession>E3EJW9</accession>
<evidence type="ECO:0000313" key="2">
    <source>
        <dbReference type="EMBL" id="ADO59988.1"/>
    </source>
</evidence>
<evidence type="ECO:0000256" key="1">
    <source>
        <dbReference type="SAM" id="Phobius"/>
    </source>
</evidence>
<reference evidence="2 3" key="1">
    <citation type="journal article" date="2011" name="J. Bacteriol.">
        <title>Complete genome sequence of Paenibacillus polymyxa SC2, a strain of plant growth-promoting Rhizobacterium with broad-spectrum antimicrobial activity.</title>
        <authorList>
            <person name="Ma M."/>
            <person name="Wang C."/>
            <person name="Ding Y."/>
            <person name="Li L."/>
            <person name="Shen D."/>
            <person name="Jiang X."/>
            <person name="Guan D."/>
            <person name="Cao F."/>
            <person name="Chen H."/>
            <person name="Feng R."/>
            <person name="Wang X."/>
            <person name="Ge Y."/>
            <person name="Yao L."/>
            <person name="Bing X."/>
            <person name="Yang X."/>
            <person name="Li J."/>
            <person name="Du B."/>
        </authorList>
    </citation>
    <scope>NUCLEOTIDE SEQUENCE [LARGE SCALE GENOMIC DNA]</scope>
    <source>
        <strain evidence="2 3">SC2</strain>
        <plasmid evidence="3">pSC2</plasmid>
    </source>
</reference>
<proteinExistence type="predicted"/>
<keyword evidence="2" id="KW-0614">Plasmid</keyword>
<protein>
    <submittedName>
        <fullName evidence="2">Uncharacterized protein</fullName>
    </submittedName>
</protein>
<evidence type="ECO:0000313" key="3">
    <source>
        <dbReference type="Proteomes" id="UP000006868"/>
    </source>
</evidence>
<name>E3EJW9_PAEPS</name>
<keyword evidence="1" id="KW-0472">Membrane</keyword>
<dbReference type="EMBL" id="CP002214">
    <property type="protein sequence ID" value="ADO59988.1"/>
    <property type="molecule type" value="Genomic_DNA"/>
</dbReference>
<dbReference type="RefSeq" id="WP_013386402.1">
    <property type="nucleotide sequence ID" value="NC_014628.2"/>
</dbReference>
<feature type="transmembrane region" description="Helical" evidence="1">
    <location>
        <begin position="35"/>
        <end position="54"/>
    </location>
</feature>
<gene>
    <name evidence="2" type="ORF">PPSC2_28245</name>
</gene>